<evidence type="ECO:0000256" key="1">
    <source>
        <dbReference type="SAM" id="Phobius"/>
    </source>
</evidence>
<reference evidence="3" key="1">
    <citation type="submission" date="2013-06" db="EMBL/GenBank/DDBJ databases">
        <title>Complete Genome Sequence of Hyperthermophilic Palaeococcus pacificus DY20341T, Isolated from a Deep-Sea Hydrothermal Sediments.</title>
        <authorList>
            <person name="Zeng X."/>
            <person name="Shao Z."/>
        </authorList>
    </citation>
    <scope>NUCLEOTIDE SEQUENCE [LARGE SCALE GENOMIC DNA]</scope>
    <source>
        <strain evidence="3">DY20341</strain>
    </source>
</reference>
<dbReference type="eggNOG" id="arCOG11048">
    <property type="taxonomic scope" value="Archaea"/>
</dbReference>
<accession>A0A075LVU8</accession>
<proteinExistence type="predicted"/>
<dbReference type="Proteomes" id="UP000027981">
    <property type="component" value="Chromosome"/>
</dbReference>
<dbReference type="OrthoDB" id="386407at2157"/>
<dbReference type="HOGENOM" id="CLU_184958_0_0_2"/>
<keyword evidence="1" id="KW-0472">Membrane</keyword>
<feature type="transmembrane region" description="Helical" evidence="1">
    <location>
        <begin position="6"/>
        <end position="28"/>
    </location>
</feature>
<keyword evidence="1" id="KW-0812">Transmembrane</keyword>
<dbReference type="RefSeq" id="WP_048165780.1">
    <property type="nucleotide sequence ID" value="NZ_CP006019.1"/>
</dbReference>
<reference evidence="2 3" key="2">
    <citation type="journal article" date="2015" name="Genome Announc.">
        <title>Complete Genome Sequence of Hyperthermophilic Piezophilic Archaeon Palaeococcus pacificus DY20341T, Isolated from Deep-Sea Hydrothermal Sediments.</title>
        <authorList>
            <person name="Zeng X."/>
            <person name="Jebbar M."/>
            <person name="Shao Z."/>
        </authorList>
    </citation>
    <scope>NUCLEOTIDE SEQUENCE [LARGE SCALE GENOMIC DNA]</scope>
    <source>
        <strain evidence="2 3">DY20341</strain>
    </source>
</reference>
<dbReference type="KEGG" id="ppac:PAP_09705"/>
<name>A0A075LVU8_9EURY</name>
<feature type="transmembrane region" description="Helical" evidence="1">
    <location>
        <begin position="35"/>
        <end position="52"/>
    </location>
</feature>
<dbReference type="EMBL" id="CP006019">
    <property type="protein sequence ID" value="AIF70316.1"/>
    <property type="molecule type" value="Genomic_DNA"/>
</dbReference>
<keyword evidence="3" id="KW-1185">Reference proteome</keyword>
<protein>
    <submittedName>
        <fullName evidence="2">Uncharacterized protein</fullName>
    </submittedName>
</protein>
<sequence length="91" mass="10207">MIEHVSLVLDLIVISIAFALSLISWRAYKKSHLKSVLFLLLAFVFFTIKKALENAHLIFPNIHLEYLNVAVALVEVGILGLFFVAIVKKGD</sequence>
<dbReference type="STRING" id="1343739.PAP_09705"/>
<dbReference type="AlphaFoldDB" id="A0A075LVU8"/>
<organism evidence="2 3">
    <name type="scientific">Palaeococcus pacificus DY20341</name>
    <dbReference type="NCBI Taxonomy" id="1343739"/>
    <lineage>
        <taxon>Archaea</taxon>
        <taxon>Methanobacteriati</taxon>
        <taxon>Methanobacteriota</taxon>
        <taxon>Thermococci</taxon>
        <taxon>Thermococcales</taxon>
        <taxon>Thermococcaceae</taxon>
        <taxon>Palaeococcus</taxon>
    </lineage>
</organism>
<keyword evidence="1" id="KW-1133">Transmembrane helix</keyword>
<evidence type="ECO:0000313" key="2">
    <source>
        <dbReference type="EMBL" id="AIF70316.1"/>
    </source>
</evidence>
<feature type="transmembrane region" description="Helical" evidence="1">
    <location>
        <begin position="64"/>
        <end position="87"/>
    </location>
</feature>
<dbReference type="GeneID" id="24843036"/>
<gene>
    <name evidence="2" type="ORF">PAP_09705</name>
</gene>
<evidence type="ECO:0000313" key="3">
    <source>
        <dbReference type="Proteomes" id="UP000027981"/>
    </source>
</evidence>